<dbReference type="EMBL" id="HBUF01240468">
    <property type="protein sequence ID" value="CAG6676701.1"/>
    <property type="molecule type" value="Transcribed_RNA"/>
</dbReference>
<evidence type="ECO:0000313" key="1">
    <source>
        <dbReference type="EMBL" id="CAG6676701.1"/>
    </source>
</evidence>
<reference evidence="1" key="1">
    <citation type="submission" date="2021-05" db="EMBL/GenBank/DDBJ databases">
        <authorList>
            <person name="Alioto T."/>
            <person name="Alioto T."/>
            <person name="Gomez Garrido J."/>
        </authorList>
    </citation>
    <scope>NUCLEOTIDE SEQUENCE</scope>
</reference>
<accession>A0A8D8SV88</accession>
<protein>
    <submittedName>
        <fullName evidence="1">Uncharacterized protein</fullName>
    </submittedName>
</protein>
<dbReference type="AlphaFoldDB" id="A0A8D8SV88"/>
<name>A0A8D8SV88_9HEMI</name>
<sequence>MRIGRGQLQNLIGAAIRDIIYQIRPFLGAEDEQRGDIGFSFSLCVLDLLVETHAFIPKYQKLKENEKLISPRDSASKTTLITDFICHNSSLGWKKIHPPFLPLTQ</sequence>
<organism evidence="1">
    <name type="scientific">Cacopsylla melanoneura</name>
    <dbReference type="NCBI Taxonomy" id="428564"/>
    <lineage>
        <taxon>Eukaryota</taxon>
        <taxon>Metazoa</taxon>
        <taxon>Ecdysozoa</taxon>
        <taxon>Arthropoda</taxon>
        <taxon>Hexapoda</taxon>
        <taxon>Insecta</taxon>
        <taxon>Pterygota</taxon>
        <taxon>Neoptera</taxon>
        <taxon>Paraneoptera</taxon>
        <taxon>Hemiptera</taxon>
        <taxon>Sternorrhyncha</taxon>
        <taxon>Psylloidea</taxon>
        <taxon>Psyllidae</taxon>
        <taxon>Psyllinae</taxon>
        <taxon>Cacopsylla</taxon>
    </lineage>
</organism>
<proteinExistence type="predicted"/>